<comment type="caution">
    <text evidence="1">The sequence shown here is derived from an EMBL/GenBank/DDBJ whole genome shotgun (WGS) entry which is preliminary data.</text>
</comment>
<accession>A0A4Q1UV67</accession>
<reference evidence="1 2" key="1">
    <citation type="submission" date="2017-03" db="EMBL/GenBank/DDBJ databases">
        <authorList>
            <person name="Safronova V.I."/>
            <person name="Sazanova A.L."/>
            <person name="Chirak E.R."/>
        </authorList>
    </citation>
    <scope>NUCLEOTIDE SEQUENCE [LARGE SCALE GENOMIC DNA]</scope>
    <source>
        <strain evidence="1 2">Opo-243</strain>
    </source>
</reference>
<dbReference type="RefSeq" id="WP_129272888.1">
    <property type="nucleotide sequence ID" value="NZ_MZXW01000032.1"/>
</dbReference>
<protein>
    <submittedName>
        <fullName evidence="1">Uncharacterized protein</fullName>
    </submittedName>
</protein>
<dbReference type="AlphaFoldDB" id="A0A4Q1UV67"/>
<evidence type="ECO:0000313" key="1">
    <source>
        <dbReference type="EMBL" id="RXT42891.1"/>
    </source>
</evidence>
<dbReference type="EMBL" id="MZXW01000032">
    <property type="protein sequence ID" value="RXT42891.1"/>
    <property type="molecule type" value="Genomic_DNA"/>
</dbReference>
<evidence type="ECO:0000313" key="2">
    <source>
        <dbReference type="Proteomes" id="UP000290819"/>
    </source>
</evidence>
<dbReference type="Proteomes" id="UP000290819">
    <property type="component" value="Unassembled WGS sequence"/>
</dbReference>
<organism evidence="1 2">
    <name type="scientific">Bradyrhizobium betae</name>
    <dbReference type="NCBI Taxonomy" id="244734"/>
    <lineage>
        <taxon>Bacteria</taxon>
        <taxon>Pseudomonadati</taxon>
        <taxon>Pseudomonadota</taxon>
        <taxon>Alphaproteobacteria</taxon>
        <taxon>Hyphomicrobiales</taxon>
        <taxon>Nitrobacteraceae</taxon>
        <taxon>Bradyrhizobium</taxon>
    </lineage>
</organism>
<keyword evidence="2" id="KW-1185">Reference proteome</keyword>
<sequence>MATIYWFGSFQLDDGSEISFRGEEPTTVGQCALTGRNGDASHFLTGCADKEWGGSGGASPDG</sequence>
<name>A0A4Q1UV67_9BRAD</name>
<proteinExistence type="predicted"/>
<gene>
    <name evidence="1" type="ORF">B5V03_23990</name>
</gene>